<evidence type="ECO:0000313" key="1">
    <source>
        <dbReference type="Proteomes" id="UP000887576"/>
    </source>
</evidence>
<accession>A0AC34Q8E2</accession>
<protein>
    <submittedName>
        <fullName evidence="2">Major facilitator superfamily (MFS) profile domain-containing protein</fullName>
    </submittedName>
</protein>
<sequence>MLGLLNMTPIMISELCPHVARAPIGQFVQVVPIFLCLIGVSTYPVTIANFGALYHLPFLFISAFLFYLLYQNLPETTGLPVDRIVRKLTISTRSRQASISALIHGTVPHHNYGALNNDDYSDILTHRHPTI</sequence>
<evidence type="ECO:0000313" key="2">
    <source>
        <dbReference type="WBParaSite" id="JU765_v2.g13763.t1"/>
    </source>
</evidence>
<dbReference type="Proteomes" id="UP000887576">
    <property type="component" value="Unplaced"/>
</dbReference>
<proteinExistence type="predicted"/>
<dbReference type="WBParaSite" id="JU765_v2.g13763.t1">
    <property type="protein sequence ID" value="JU765_v2.g13763.t1"/>
    <property type="gene ID" value="JU765_v2.g13763"/>
</dbReference>
<reference evidence="2" key="1">
    <citation type="submission" date="2022-11" db="UniProtKB">
        <authorList>
            <consortium name="WormBaseParasite"/>
        </authorList>
    </citation>
    <scope>IDENTIFICATION</scope>
</reference>
<organism evidence="1 2">
    <name type="scientific">Panagrolaimus sp. JU765</name>
    <dbReference type="NCBI Taxonomy" id="591449"/>
    <lineage>
        <taxon>Eukaryota</taxon>
        <taxon>Metazoa</taxon>
        <taxon>Ecdysozoa</taxon>
        <taxon>Nematoda</taxon>
        <taxon>Chromadorea</taxon>
        <taxon>Rhabditida</taxon>
        <taxon>Tylenchina</taxon>
        <taxon>Panagrolaimomorpha</taxon>
        <taxon>Panagrolaimoidea</taxon>
        <taxon>Panagrolaimidae</taxon>
        <taxon>Panagrolaimus</taxon>
    </lineage>
</organism>
<name>A0AC34Q8E2_9BILA</name>